<feature type="compositionally biased region" description="Basic and acidic residues" evidence="2">
    <location>
        <begin position="156"/>
        <end position="176"/>
    </location>
</feature>
<dbReference type="EMBL" id="LSRX01001554">
    <property type="protein sequence ID" value="OLP78848.1"/>
    <property type="molecule type" value="Genomic_DNA"/>
</dbReference>
<proteinExistence type="predicted"/>
<name>A0A1Q9C7F5_SYMMI</name>
<accession>A0A1Q9C7F5</accession>
<dbReference type="AlphaFoldDB" id="A0A1Q9C7F5"/>
<sequence length="224" mass="24967">MNVWLSETFGCWSGEGWESQHHEYNRGDGVYVDMLALGVSKSLGYQPALAPSDMSLEAEALEAELKLARAELSKLLGKENKNLRSAKAKEIRELERRCMSAKAADKKSTNSADFAFLASLAEEQLAKVAEQEDKKPTLQQGRLNQSNVHPAGCSGKEMRKERKEIMKEFREQDRLSNLESRQTGGGGDEDGELLGDFVDVTAHRLKPANEYRVFSPPGLHSKIR</sequence>
<dbReference type="Proteomes" id="UP000186817">
    <property type="component" value="Unassembled WGS sequence"/>
</dbReference>
<keyword evidence="1" id="KW-0175">Coiled coil</keyword>
<feature type="compositionally biased region" description="Polar residues" evidence="2">
    <location>
        <begin position="137"/>
        <end position="148"/>
    </location>
</feature>
<dbReference type="OrthoDB" id="440560at2759"/>
<feature type="coiled-coil region" evidence="1">
    <location>
        <begin position="58"/>
        <end position="104"/>
    </location>
</feature>
<evidence type="ECO:0000256" key="2">
    <source>
        <dbReference type="SAM" id="MobiDB-lite"/>
    </source>
</evidence>
<organism evidence="3 4">
    <name type="scientific">Symbiodinium microadriaticum</name>
    <name type="common">Dinoflagellate</name>
    <name type="synonym">Zooxanthella microadriatica</name>
    <dbReference type="NCBI Taxonomy" id="2951"/>
    <lineage>
        <taxon>Eukaryota</taxon>
        <taxon>Sar</taxon>
        <taxon>Alveolata</taxon>
        <taxon>Dinophyceae</taxon>
        <taxon>Suessiales</taxon>
        <taxon>Symbiodiniaceae</taxon>
        <taxon>Symbiodinium</taxon>
    </lineage>
</organism>
<protein>
    <submittedName>
        <fullName evidence="3">Uncharacterized protein</fullName>
    </submittedName>
</protein>
<evidence type="ECO:0000313" key="3">
    <source>
        <dbReference type="EMBL" id="OLP78848.1"/>
    </source>
</evidence>
<feature type="region of interest" description="Disordered" evidence="2">
    <location>
        <begin position="130"/>
        <end position="193"/>
    </location>
</feature>
<evidence type="ECO:0000256" key="1">
    <source>
        <dbReference type="SAM" id="Coils"/>
    </source>
</evidence>
<comment type="caution">
    <text evidence="3">The sequence shown here is derived from an EMBL/GenBank/DDBJ whole genome shotgun (WGS) entry which is preliminary data.</text>
</comment>
<evidence type="ECO:0000313" key="4">
    <source>
        <dbReference type="Proteomes" id="UP000186817"/>
    </source>
</evidence>
<reference evidence="3 4" key="1">
    <citation type="submission" date="2016-02" db="EMBL/GenBank/DDBJ databases">
        <title>Genome analysis of coral dinoflagellate symbionts highlights evolutionary adaptations to a symbiotic lifestyle.</title>
        <authorList>
            <person name="Aranda M."/>
            <person name="Li Y."/>
            <person name="Liew Y.J."/>
            <person name="Baumgarten S."/>
            <person name="Simakov O."/>
            <person name="Wilson M."/>
            <person name="Piel J."/>
            <person name="Ashoor H."/>
            <person name="Bougouffa S."/>
            <person name="Bajic V.B."/>
            <person name="Ryu T."/>
            <person name="Ravasi T."/>
            <person name="Bayer T."/>
            <person name="Micklem G."/>
            <person name="Kim H."/>
            <person name="Bhak J."/>
            <person name="Lajeunesse T.C."/>
            <person name="Voolstra C.R."/>
        </authorList>
    </citation>
    <scope>NUCLEOTIDE SEQUENCE [LARGE SCALE GENOMIC DNA]</scope>
    <source>
        <strain evidence="3 4">CCMP2467</strain>
    </source>
</reference>
<keyword evidence="4" id="KW-1185">Reference proteome</keyword>
<gene>
    <name evidence="3" type="ORF">AK812_SmicGene40931</name>
</gene>